<comment type="similarity">
    <text evidence="5">Belongs to the glycosyltransferase 2 family.</text>
</comment>
<feature type="compositionally biased region" description="Polar residues" evidence="20">
    <location>
        <begin position="541"/>
        <end position="553"/>
    </location>
</feature>
<dbReference type="EMBL" id="JANAWD010000275">
    <property type="protein sequence ID" value="KAJ3482394.1"/>
    <property type="molecule type" value="Genomic_DNA"/>
</dbReference>
<dbReference type="EC" id="2.4.1.80" evidence="6"/>
<evidence type="ECO:0000256" key="4">
    <source>
        <dbReference type="ARBA" id="ARBA00006518"/>
    </source>
</evidence>
<dbReference type="Pfam" id="PF13506">
    <property type="entry name" value="Glyco_transf_21"/>
    <property type="match status" value="1"/>
</dbReference>
<comment type="pathway">
    <text evidence="2">Lipid metabolism; sphingolipid metabolism.</text>
</comment>
<evidence type="ECO:0000256" key="3">
    <source>
        <dbReference type="ARBA" id="ARBA00004991"/>
    </source>
</evidence>
<dbReference type="Proteomes" id="UP001212997">
    <property type="component" value="Unassembled WGS sequence"/>
</dbReference>
<dbReference type="Pfam" id="PF15277">
    <property type="entry name" value="Sec3-PIP2_bind"/>
    <property type="match status" value="1"/>
</dbReference>
<evidence type="ECO:0000256" key="6">
    <source>
        <dbReference type="ARBA" id="ARBA00012699"/>
    </source>
</evidence>
<evidence type="ECO:0000256" key="20">
    <source>
        <dbReference type="SAM" id="MobiDB-lite"/>
    </source>
</evidence>
<dbReference type="InterPro" id="IPR028258">
    <property type="entry name" value="Sec3-PIP2_bind"/>
</dbReference>
<dbReference type="PANTHER" id="PTHR16092:SF14">
    <property type="entry name" value="EXOCYST COMPLEX COMPONENT 1 ISOFORM X1"/>
    <property type="match status" value="1"/>
</dbReference>
<dbReference type="GO" id="GO:0008120">
    <property type="term" value="F:ceramide glucosyltransferase activity"/>
    <property type="evidence" value="ECO:0007669"/>
    <property type="project" value="UniProtKB-EC"/>
</dbReference>
<evidence type="ECO:0000256" key="2">
    <source>
        <dbReference type="ARBA" id="ARBA00004760"/>
    </source>
</evidence>
<evidence type="ECO:0000313" key="24">
    <source>
        <dbReference type="Proteomes" id="UP001212997"/>
    </source>
</evidence>
<keyword evidence="15 21" id="KW-0472">Membrane</keyword>
<evidence type="ECO:0000256" key="10">
    <source>
        <dbReference type="ARBA" id="ARBA00022676"/>
    </source>
</evidence>
<evidence type="ECO:0000256" key="16">
    <source>
        <dbReference type="ARBA" id="ARBA00031017"/>
    </source>
</evidence>
<feature type="transmembrane region" description="Helical" evidence="21">
    <location>
        <begin position="6"/>
        <end position="30"/>
    </location>
</feature>
<dbReference type="InterPro" id="IPR019160">
    <property type="entry name" value="Sec3_CC"/>
</dbReference>
<dbReference type="InterPro" id="IPR029044">
    <property type="entry name" value="Nucleotide-diphossugar_trans"/>
</dbReference>
<reference evidence="23" key="1">
    <citation type="submission" date="2022-07" db="EMBL/GenBank/DDBJ databases">
        <title>Genome Sequence of Physisporinus lineatus.</title>
        <authorList>
            <person name="Buettner E."/>
        </authorList>
    </citation>
    <scope>NUCLEOTIDE SEQUENCE</scope>
    <source>
        <strain evidence="23">VT162</strain>
    </source>
</reference>
<dbReference type="InterPro" id="IPR048628">
    <property type="entry name" value="Sec3_C"/>
</dbReference>
<keyword evidence="11" id="KW-0808">Transferase</keyword>
<dbReference type="GO" id="GO:0005546">
    <property type="term" value="F:phosphatidylinositol-4,5-bisphosphate binding"/>
    <property type="evidence" value="ECO:0007669"/>
    <property type="project" value="TreeGrafter"/>
</dbReference>
<feature type="domain" description="Exocyst complex component Sec3 PIP2-binding N-terminal" evidence="22">
    <location>
        <begin position="440"/>
        <end position="524"/>
    </location>
</feature>
<comment type="subcellular location">
    <subcellularLocation>
        <location evidence="1">Membrane</location>
        <topology evidence="1">Multi-pass membrane protein</topology>
    </subcellularLocation>
</comment>
<evidence type="ECO:0000256" key="9">
    <source>
        <dbReference type="ARBA" id="ARBA00022483"/>
    </source>
</evidence>
<gene>
    <name evidence="23" type="ORF">NLI96_g7015</name>
</gene>
<dbReference type="SUPFAM" id="SSF53448">
    <property type="entry name" value="Nucleotide-diphospho-sugar transferases"/>
    <property type="match status" value="1"/>
</dbReference>
<dbReference type="GO" id="GO:0000145">
    <property type="term" value="C:exocyst"/>
    <property type="evidence" value="ECO:0007669"/>
    <property type="project" value="InterPro"/>
</dbReference>
<dbReference type="Pfam" id="PF09763">
    <property type="entry name" value="Sec3_CC"/>
    <property type="match status" value="1"/>
</dbReference>
<dbReference type="PANTHER" id="PTHR16092">
    <property type="entry name" value="SEC3/SYNTAXIN-RELATED"/>
    <property type="match status" value="1"/>
</dbReference>
<dbReference type="Gene3D" id="2.30.29.90">
    <property type="match status" value="1"/>
</dbReference>
<feature type="compositionally biased region" description="Polar residues" evidence="20">
    <location>
        <begin position="775"/>
        <end position="789"/>
    </location>
</feature>
<feature type="compositionally biased region" description="Low complexity" evidence="20">
    <location>
        <begin position="638"/>
        <end position="657"/>
    </location>
</feature>
<keyword evidence="12 21" id="KW-0812">Transmembrane</keyword>
<feature type="compositionally biased region" description="Polar residues" evidence="20">
    <location>
        <begin position="690"/>
        <end position="705"/>
    </location>
</feature>
<dbReference type="GO" id="GO:0006887">
    <property type="term" value="P:exocytosis"/>
    <property type="evidence" value="ECO:0007669"/>
    <property type="project" value="UniProtKB-KW"/>
</dbReference>
<evidence type="ECO:0000256" key="21">
    <source>
        <dbReference type="SAM" id="Phobius"/>
    </source>
</evidence>
<evidence type="ECO:0000256" key="7">
    <source>
        <dbReference type="ARBA" id="ARBA00019988"/>
    </source>
</evidence>
<evidence type="ECO:0000256" key="14">
    <source>
        <dbReference type="ARBA" id="ARBA00023054"/>
    </source>
</evidence>
<name>A0AAD5UZZ7_9APHY</name>
<keyword evidence="24" id="KW-1185">Reference proteome</keyword>
<dbReference type="InterPro" id="IPR025993">
    <property type="entry name" value="Ceramide_glucosylTrfase"/>
</dbReference>
<evidence type="ECO:0000256" key="18">
    <source>
        <dbReference type="ARBA" id="ARBA00032575"/>
    </source>
</evidence>
<evidence type="ECO:0000256" key="8">
    <source>
        <dbReference type="ARBA" id="ARBA00022448"/>
    </source>
</evidence>
<comment type="pathway">
    <text evidence="3">Sphingolipid metabolism.</text>
</comment>
<protein>
    <recommendedName>
        <fullName evidence="7">Ceramide glucosyltransferase</fullName>
        <ecNumber evidence="6">2.4.1.80</ecNumber>
    </recommendedName>
    <alternativeName>
        <fullName evidence="17">Glucosylceramide synthase</fullName>
    </alternativeName>
    <alternativeName>
        <fullName evidence="18">UDP-glucose ceramide glucosyltransferase</fullName>
    </alternativeName>
    <alternativeName>
        <fullName evidence="16">UDP-glucose:N-acylsphingosine D-glucosyltransferase</fullName>
    </alternativeName>
</protein>
<accession>A0AAD5UZZ7</accession>
<feature type="coiled-coil region" evidence="19">
    <location>
        <begin position="949"/>
        <end position="983"/>
    </location>
</feature>
<evidence type="ECO:0000259" key="22">
    <source>
        <dbReference type="SMART" id="SM01313"/>
    </source>
</evidence>
<dbReference type="CDD" id="cd02520">
    <property type="entry name" value="Glucosylceramide_synthase"/>
    <property type="match status" value="1"/>
</dbReference>
<evidence type="ECO:0000256" key="15">
    <source>
        <dbReference type="ARBA" id="ARBA00023136"/>
    </source>
</evidence>
<evidence type="ECO:0000256" key="17">
    <source>
        <dbReference type="ARBA" id="ARBA00031543"/>
    </source>
</evidence>
<evidence type="ECO:0000256" key="13">
    <source>
        <dbReference type="ARBA" id="ARBA00022989"/>
    </source>
</evidence>
<evidence type="ECO:0000256" key="12">
    <source>
        <dbReference type="ARBA" id="ARBA00022692"/>
    </source>
</evidence>
<feature type="compositionally biased region" description="Polar residues" evidence="20">
    <location>
        <begin position="747"/>
        <end position="757"/>
    </location>
</feature>
<evidence type="ECO:0000256" key="1">
    <source>
        <dbReference type="ARBA" id="ARBA00004141"/>
    </source>
</evidence>
<keyword evidence="14 19" id="KW-0175">Coiled coil</keyword>
<proteinExistence type="inferred from homology"/>
<dbReference type="Pfam" id="PF20654">
    <property type="entry name" value="Sec3_C-term"/>
    <property type="match status" value="1"/>
</dbReference>
<feature type="compositionally biased region" description="Low complexity" evidence="20">
    <location>
        <begin position="674"/>
        <end position="689"/>
    </location>
</feature>
<organism evidence="23 24">
    <name type="scientific">Meripilus lineatus</name>
    <dbReference type="NCBI Taxonomy" id="2056292"/>
    <lineage>
        <taxon>Eukaryota</taxon>
        <taxon>Fungi</taxon>
        <taxon>Dikarya</taxon>
        <taxon>Basidiomycota</taxon>
        <taxon>Agaricomycotina</taxon>
        <taxon>Agaricomycetes</taxon>
        <taxon>Polyporales</taxon>
        <taxon>Meripilaceae</taxon>
        <taxon>Meripilus</taxon>
    </lineage>
</organism>
<dbReference type="GO" id="GO:0006893">
    <property type="term" value="P:Golgi to plasma membrane transport"/>
    <property type="evidence" value="ECO:0007669"/>
    <property type="project" value="TreeGrafter"/>
</dbReference>
<comment type="caution">
    <text evidence="23">The sequence shown here is derived from an EMBL/GenBank/DDBJ whole genome shotgun (WGS) entry which is preliminary data.</text>
</comment>
<keyword evidence="13 21" id="KW-1133">Transmembrane helix</keyword>
<comment type="similarity">
    <text evidence="4">Belongs to the SEC3 family.</text>
</comment>
<feature type="region of interest" description="Disordered" evidence="20">
    <location>
        <begin position="534"/>
        <end position="726"/>
    </location>
</feature>
<evidence type="ECO:0000256" key="5">
    <source>
        <dbReference type="ARBA" id="ARBA00006739"/>
    </source>
</evidence>
<feature type="region of interest" description="Disordered" evidence="20">
    <location>
        <begin position="747"/>
        <end position="790"/>
    </location>
</feature>
<evidence type="ECO:0000256" key="19">
    <source>
        <dbReference type="SAM" id="Coils"/>
    </source>
</evidence>
<evidence type="ECO:0000256" key="11">
    <source>
        <dbReference type="ARBA" id="ARBA00022679"/>
    </source>
</evidence>
<dbReference type="SMART" id="SM01313">
    <property type="entry name" value="Sec3-PIP2_bind"/>
    <property type="match status" value="1"/>
</dbReference>
<sequence length="1581" mass="175522">MSENWWSFLPLALSIISLVWYAVLWILGWLGSSTARKQYKLRPRSPLASASPSSVPGVSILRPLKGLDANLYENLESTFTQEYPNYELLLAVEDEADQALPIVRDLIAKYPNVNAHVVIGMEVIGVNPKVNNLIRAYRQAANDILWVIDSNVMVDPGTLARAVDAISGPPPGSKPPKHRIALVHHTPFAFATERTLGSRIEEAFLNTNHAKMYLALNTLSIDSCVVGKSNVYRKSDVDRIDGALKPMSTSSRGQSHVRGFPTLARFLAEDNMLASALWHQQDIRHSLSSDVAHNAVGNMSLSDYVWRRVRWIRVRKYMVLSATLVEPFTESVLASVLAFLGLRYFVRVPAWLFFPAHFGIWLSIDLNVYASLAGQPLPFGPEWWAFVAAWCIRECLAFPIWLLAMCGNTISWRGTKRNAAGHHETYAAHLKIWEDAPEGGDRKPRYILLSQASTGHGFIHKSKLNANGTFSVGKTWRLEDLRGVEVVNPVALHITISRTYRWETEDRLDQARFIVALIRLFRSITGGAPLQLVGVNDPDIPTSSRTPAPTQTGFVRMERAPTPPNGVPIQTTSTPSTRRPGVNGYSDPPNRTSNFSARSSSPTPIPPPTPRGPTRSRPAPSPGPSIPGSPDGVHRTLPPASDRSTTPSRTRPITPSSQQPPPSALRTRPGRRPSNASSTIRASTSTTFSQVPSLVIPSTPTSTIRPSVPPSAVSLTASSTIPPGPDEQRMNGLTSIATALDVPSASSAASSFMTPSPLSVYPNMPETPRRRPYSPASSVHSKRGGSTTEVAEPMPIRRDLNNRISFYDPSNQGTLDRLLSGDVVLQLEKEGDDGEGGDAQLENAQATLTSVEEMLEGYEMASDDILGGKTMKGTADQIEARLLDELMALEKANIHSFIEADDRIDVVLKYLDEALAELDSMDSIVSSYKIHLNAVNDDINFIQSQHRGLQVQTQNQRALLNELEELLQTVQVDKEALLALTQESLDKGTGIPRLEEAATQLYKALQAGRDRDMAATMERLDEYKTHNSQFCKRMYDFLSISFVYQSKLLLGDSNGIIKPSRGRPTLKLHKDLEAYLGRYSGLMLYLKEMDEAVYEKLCVAYFTASSDLYSTQLRAYFTACANLIKKPTEEEDGFAGPTPTLSTYRAAAGAGVRRAGTIVRSPLEGRRERKEQPEGDMRSPDAFALVLDQVAPLIYREQDFIADFLQINDAALTFADYMGLENYFRRQAARMAGLSSSTLKLLRGAMDLIFGFLGAELKKWLDGAVEKDPMQLIGLIVCLERFLTDAEERGNSFLINVLEKQHTRLKSLLDRRVNEHVKSIEDTKLTSKKRNGVAPFIKYFPTYIGRVEGLLIGADTLEIRQHVDQSYDRIVQAMFECLQQMAKMDSENEEKGQLNYHVILIENMHHFIAEISQLDIGSVASFLQRAERIYDQNLSGYVKIVMRRPFSRIIDYFEGVERLLKTTAPSEISSNSSYSKAALKKVVKDYTAANVRKSLDTLYKRVEKHFTEASEKTTTEDLAAKNGIAPGTVLVGVWKACEEEVLRITEFFSKRISQCYSGSGITLEYTLADVEEAFRKHRGSA</sequence>
<feature type="compositionally biased region" description="Polar residues" evidence="20">
    <location>
        <begin position="568"/>
        <end position="577"/>
    </location>
</feature>
<feature type="transmembrane region" description="Helical" evidence="21">
    <location>
        <begin position="317"/>
        <end position="342"/>
    </location>
</feature>
<keyword evidence="8" id="KW-0813">Transport</keyword>
<keyword evidence="9" id="KW-0268">Exocytosis</keyword>
<dbReference type="Gene3D" id="3.90.550.10">
    <property type="entry name" value="Spore Coat Polysaccharide Biosynthesis Protein SpsA, Chain A"/>
    <property type="match status" value="1"/>
</dbReference>
<keyword evidence="10" id="KW-0328">Glycosyltransferase</keyword>
<dbReference type="GO" id="GO:0005886">
    <property type="term" value="C:plasma membrane"/>
    <property type="evidence" value="ECO:0007669"/>
    <property type="project" value="TreeGrafter"/>
</dbReference>
<evidence type="ECO:0000313" key="23">
    <source>
        <dbReference type="EMBL" id="KAJ3482394.1"/>
    </source>
</evidence>